<accession>A0AAV1E394</accession>
<gene>
    <name evidence="2" type="ORF">OLC1_LOCUS21347</name>
</gene>
<feature type="region of interest" description="Disordered" evidence="1">
    <location>
        <begin position="1"/>
        <end position="23"/>
    </location>
</feature>
<dbReference type="AlphaFoldDB" id="A0AAV1E394"/>
<keyword evidence="3" id="KW-1185">Reference proteome</keyword>
<reference evidence="2" key="1">
    <citation type="submission" date="2023-03" db="EMBL/GenBank/DDBJ databases">
        <authorList>
            <person name="Julca I."/>
        </authorList>
    </citation>
    <scope>NUCLEOTIDE SEQUENCE</scope>
</reference>
<feature type="region of interest" description="Disordered" evidence="1">
    <location>
        <begin position="165"/>
        <end position="221"/>
    </location>
</feature>
<feature type="region of interest" description="Disordered" evidence="1">
    <location>
        <begin position="46"/>
        <end position="72"/>
    </location>
</feature>
<evidence type="ECO:0000256" key="1">
    <source>
        <dbReference type="SAM" id="MobiDB-lite"/>
    </source>
</evidence>
<protein>
    <submittedName>
        <fullName evidence="2">OLC1v1015442C1</fullName>
    </submittedName>
</protein>
<dbReference type="PANTHER" id="PTHR36323:SF1">
    <property type="entry name" value="MYOTUBULARIN-LIKE PROTEIN"/>
    <property type="match status" value="1"/>
</dbReference>
<sequence length="257" mass="28110">MGNGFQHRNPPPHPHHHHHQESLYNKNSTFLPLLCRLSIRDVRLGGGGDYKDRSTSSSSSLSDDPSSPKVSCMGHVKKNPHQFIDFSTPYRLTAAAATTTATAMIKSSKPSSNRGPFQYTKLKRFFSGKNLLTTSSVTTTAAAATTTATASQVGRSRSCREIVLRRSGSRRSSKINNDDGGGDITYGNNDLKKLNISELDPPLPVPKKAAQPPSETNNLWKRRSGGMTTLRSLQIQQIHVPNNNHNQMHDQPAATTV</sequence>
<organism evidence="2 3">
    <name type="scientific">Oldenlandia corymbosa var. corymbosa</name>
    <dbReference type="NCBI Taxonomy" id="529605"/>
    <lineage>
        <taxon>Eukaryota</taxon>
        <taxon>Viridiplantae</taxon>
        <taxon>Streptophyta</taxon>
        <taxon>Embryophyta</taxon>
        <taxon>Tracheophyta</taxon>
        <taxon>Spermatophyta</taxon>
        <taxon>Magnoliopsida</taxon>
        <taxon>eudicotyledons</taxon>
        <taxon>Gunneridae</taxon>
        <taxon>Pentapetalae</taxon>
        <taxon>asterids</taxon>
        <taxon>lamiids</taxon>
        <taxon>Gentianales</taxon>
        <taxon>Rubiaceae</taxon>
        <taxon>Rubioideae</taxon>
        <taxon>Spermacoceae</taxon>
        <taxon>Hedyotis-Oldenlandia complex</taxon>
        <taxon>Oldenlandia</taxon>
    </lineage>
</organism>
<name>A0AAV1E394_OLDCO</name>
<evidence type="ECO:0000313" key="2">
    <source>
        <dbReference type="EMBL" id="CAI9114669.1"/>
    </source>
</evidence>
<feature type="compositionally biased region" description="Low complexity" evidence="1">
    <location>
        <begin position="55"/>
        <end position="68"/>
    </location>
</feature>
<proteinExistence type="predicted"/>
<dbReference type="Proteomes" id="UP001161247">
    <property type="component" value="Chromosome 8"/>
</dbReference>
<dbReference type="EMBL" id="OX459125">
    <property type="protein sequence ID" value="CAI9114669.1"/>
    <property type="molecule type" value="Genomic_DNA"/>
</dbReference>
<evidence type="ECO:0000313" key="3">
    <source>
        <dbReference type="Proteomes" id="UP001161247"/>
    </source>
</evidence>
<dbReference type="PANTHER" id="PTHR36323">
    <property type="entry name" value="MYOTUBULARIN-LIKE PROTEIN"/>
    <property type="match status" value="1"/>
</dbReference>